<dbReference type="PROSITE" id="PS50173">
    <property type="entry name" value="UMUC"/>
    <property type="match status" value="1"/>
</dbReference>
<dbReference type="GO" id="GO:0006281">
    <property type="term" value="P:DNA repair"/>
    <property type="evidence" value="ECO:0007669"/>
    <property type="project" value="InterPro"/>
</dbReference>
<dbReference type="GO" id="GO:0003887">
    <property type="term" value="F:DNA-directed DNA polymerase activity"/>
    <property type="evidence" value="ECO:0007669"/>
    <property type="project" value="TreeGrafter"/>
</dbReference>
<evidence type="ECO:0000313" key="3">
    <source>
        <dbReference type="Proteomes" id="UP000182690"/>
    </source>
</evidence>
<dbReference type="GO" id="GO:0042276">
    <property type="term" value="P:error-prone translesion synthesis"/>
    <property type="evidence" value="ECO:0007669"/>
    <property type="project" value="TreeGrafter"/>
</dbReference>
<dbReference type="InterPro" id="IPR050116">
    <property type="entry name" value="DNA_polymerase-Y"/>
</dbReference>
<dbReference type="GO" id="GO:0005829">
    <property type="term" value="C:cytosol"/>
    <property type="evidence" value="ECO:0007669"/>
    <property type="project" value="TreeGrafter"/>
</dbReference>
<dbReference type="EMBL" id="FNKB01000001">
    <property type="protein sequence ID" value="SDQ14148.1"/>
    <property type="molecule type" value="Genomic_DNA"/>
</dbReference>
<dbReference type="STRING" id="1079994.SAMN04488565_0843"/>
<protein>
    <submittedName>
        <fullName evidence="2">DNA polymerase V</fullName>
    </submittedName>
</protein>
<proteinExistence type="predicted"/>
<dbReference type="InterPro" id="IPR043502">
    <property type="entry name" value="DNA/RNA_pol_sf"/>
</dbReference>
<dbReference type="GO" id="GO:0009432">
    <property type="term" value="P:SOS response"/>
    <property type="evidence" value="ECO:0007669"/>
    <property type="project" value="TreeGrafter"/>
</dbReference>
<accession>A0A1H0YGC3</accession>
<dbReference type="InterPro" id="IPR001126">
    <property type="entry name" value="UmuC"/>
</dbReference>
<dbReference type="AlphaFoldDB" id="A0A1H0YGC3"/>
<dbReference type="Pfam" id="PF00817">
    <property type="entry name" value="IMS"/>
    <property type="match status" value="1"/>
</dbReference>
<dbReference type="PANTHER" id="PTHR11076">
    <property type="entry name" value="DNA REPAIR POLYMERASE UMUC / TRANSFERASE FAMILY MEMBER"/>
    <property type="match status" value="1"/>
</dbReference>
<reference evidence="2 3" key="1">
    <citation type="submission" date="2016-10" db="EMBL/GenBank/DDBJ databases">
        <authorList>
            <person name="de Groot N.N."/>
        </authorList>
    </citation>
    <scope>NUCLEOTIDE SEQUENCE [LARGE SCALE GENOMIC DNA]</scope>
    <source>
        <strain evidence="2 3">DSM 22788</strain>
    </source>
</reference>
<organism evidence="2 3">
    <name type="scientific">Leucobacter chromiiresistens</name>
    <dbReference type="NCBI Taxonomy" id="1079994"/>
    <lineage>
        <taxon>Bacteria</taxon>
        <taxon>Bacillati</taxon>
        <taxon>Actinomycetota</taxon>
        <taxon>Actinomycetes</taxon>
        <taxon>Micrococcales</taxon>
        <taxon>Microbacteriaceae</taxon>
        <taxon>Leucobacter</taxon>
    </lineage>
</organism>
<evidence type="ECO:0000259" key="1">
    <source>
        <dbReference type="PROSITE" id="PS50173"/>
    </source>
</evidence>
<dbReference type="PANTHER" id="PTHR11076:SF34">
    <property type="entry name" value="PROTEIN UMUC"/>
    <property type="match status" value="1"/>
</dbReference>
<dbReference type="eggNOG" id="COG0389">
    <property type="taxonomic scope" value="Bacteria"/>
</dbReference>
<dbReference type="Gene3D" id="3.40.1170.60">
    <property type="match status" value="1"/>
</dbReference>
<dbReference type="Proteomes" id="UP000182690">
    <property type="component" value="Unassembled WGS sequence"/>
</dbReference>
<feature type="domain" description="UmuC" evidence="1">
    <location>
        <begin position="9"/>
        <end position="73"/>
    </location>
</feature>
<dbReference type="SUPFAM" id="SSF56672">
    <property type="entry name" value="DNA/RNA polymerases"/>
    <property type="match status" value="1"/>
</dbReference>
<evidence type="ECO:0000313" key="2">
    <source>
        <dbReference type="EMBL" id="SDQ14148.1"/>
    </source>
</evidence>
<name>A0A1H0YGC3_9MICO</name>
<sequence>MSSERRRMIALVDCESFYASCERVFDPSLYGRPVVVLSNNDGCVVAMSREAKALQVEMGAPWFKIKDWAESYW</sequence>
<gene>
    <name evidence="2" type="ORF">SAMN04488565_0843</name>
</gene>